<reference evidence="1 2" key="1">
    <citation type="submission" date="2019-09" db="EMBL/GenBank/DDBJ databases">
        <title>Bird 10,000 Genomes (B10K) Project - Family phase.</title>
        <authorList>
            <person name="Zhang G."/>
        </authorList>
    </citation>
    <scope>NUCLEOTIDE SEQUENCE [LARGE SCALE GENOMIC DNA]</scope>
    <source>
        <strain evidence="1">B10K-DU-001-43</strain>
        <tissue evidence="1">Muscle</tissue>
    </source>
</reference>
<protein>
    <submittedName>
        <fullName evidence="1">RGSL protein</fullName>
    </submittedName>
</protein>
<gene>
    <name evidence="1" type="primary">Rgsl1_1</name>
    <name evidence="1" type="ORF">FORRUF_R04665</name>
</gene>
<dbReference type="EMBL" id="VXAU01006167">
    <property type="protein sequence ID" value="NXK98695.1"/>
    <property type="molecule type" value="Genomic_DNA"/>
</dbReference>
<dbReference type="PANTHER" id="PTHR47079">
    <property type="entry name" value="REGULATOR OF G-PROTEIN SIGNALING PROTEIN-LIKE"/>
    <property type="match status" value="1"/>
</dbReference>
<feature type="non-terminal residue" evidence="1">
    <location>
        <position position="1"/>
    </location>
</feature>
<dbReference type="AlphaFoldDB" id="A0A7L0NZZ2"/>
<sequence length="78" mass="8962">RILDKQVIVTNFLIDDLHFYLEVDKFSNMADGVEALAARKIQSDTQVSFLKKKLDVISDLFLDSNMSPKLRVRPWAPP</sequence>
<accession>A0A7L0NZZ2</accession>
<keyword evidence="2" id="KW-1185">Reference proteome</keyword>
<dbReference type="PANTHER" id="PTHR47079:SF1">
    <property type="entry name" value="REGULATOR OF G-PROTEIN SIGNALING PROTEIN-LIKE"/>
    <property type="match status" value="1"/>
</dbReference>
<dbReference type="OrthoDB" id="9644022at2759"/>
<dbReference type="Proteomes" id="UP000520463">
    <property type="component" value="Unassembled WGS sequence"/>
</dbReference>
<organism evidence="1 2">
    <name type="scientific">Formicarius rufipectus</name>
    <dbReference type="NCBI Taxonomy" id="1118560"/>
    <lineage>
        <taxon>Eukaryota</taxon>
        <taxon>Metazoa</taxon>
        <taxon>Chordata</taxon>
        <taxon>Craniata</taxon>
        <taxon>Vertebrata</taxon>
        <taxon>Euteleostomi</taxon>
        <taxon>Archelosauria</taxon>
        <taxon>Archosauria</taxon>
        <taxon>Dinosauria</taxon>
        <taxon>Saurischia</taxon>
        <taxon>Theropoda</taxon>
        <taxon>Coelurosauria</taxon>
        <taxon>Aves</taxon>
        <taxon>Neognathae</taxon>
        <taxon>Neoaves</taxon>
        <taxon>Telluraves</taxon>
        <taxon>Australaves</taxon>
        <taxon>Passeriformes</taxon>
        <taxon>Formicariidae</taxon>
        <taxon>Formicarius</taxon>
    </lineage>
</organism>
<comment type="caution">
    <text evidence="1">The sequence shown here is derived from an EMBL/GenBank/DDBJ whole genome shotgun (WGS) entry which is preliminary data.</text>
</comment>
<feature type="non-terminal residue" evidence="1">
    <location>
        <position position="78"/>
    </location>
</feature>
<name>A0A7L0NZZ2_9PASS</name>
<proteinExistence type="predicted"/>
<evidence type="ECO:0000313" key="2">
    <source>
        <dbReference type="Proteomes" id="UP000520463"/>
    </source>
</evidence>
<evidence type="ECO:0000313" key="1">
    <source>
        <dbReference type="EMBL" id="NXK98695.1"/>
    </source>
</evidence>
<dbReference type="InterPro" id="IPR053282">
    <property type="entry name" value="RGS_domain-containing"/>
</dbReference>